<dbReference type="PROSITE" id="PS50088">
    <property type="entry name" value="ANK_REPEAT"/>
    <property type="match status" value="2"/>
</dbReference>
<dbReference type="InterPro" id="IPR024862">
    <property type="entry name" value="TRPV"/>
</dbReference>
<feature type="transmembrane region" description="Helical" evidence="15">
    <location>
        <begin position="625"/>
        <end position="645"/>
    </location>
</feature>
<proteinExistence type="predicted"/>
<evidence type="ECO:0000256" key="9">
    <source>
        <dbReference type="ARBA" id="ARBA00022989"/>
    </source>
</evidence>
<evidence type="ECO:0000256" key="13">
    <source>
        <dbReference type="PROSITE-ProRule" id="PRU00023"/>
    </source>
</evidence>
<dbReference type="Proteomes" id="UP000887572">
    <property type="component" value="Unplaced"/>
</dbReference>
<keyword evidence="10" id="KW-0406">Ion transport</keyword>
<feature type="transmembrane region" description="Helical" evidence="15">
    <location>
        <begin position="533"/>
        <end position="556"/>
    </location>
</feature>
<keyword evidence="4" id="KW-0109">Calcium transport</keyword>
<dbReference type="PANTHER" id="PTHR10582:SF2">
    <property type="entry name" value="INACTIVE"/>
    <property type="match status" value="1"/>
</dbReference>
<dbReference type="WBParaSite" id="Gr19_v10_g7998.t1">
    <property type="protein sequence ID" value="Gr19_v10_g7998.t1"/>
    <property type="gene ID" value="Gr19_v10_g7998"/>
</dbReference>
<organism evidence="17 18">
    <name type="scientific">Globodera rostochiensis</name>
    <name type="common">Golden nematode worm</name>
    <name type="synonym">Heterodera rostochiensis</name>
    <dbReference type="NCBI Taxonomy" id="31243"/>
    <lineage>
        <taxon>Eukaryota</taxon>
        <taxon>Metazoa</taxon>
        <taxon>Ecdysozoa</taxon>
        <taxon>Nematoda</taxon>
        <taxon>Chromadorea</taxon>
        <taxon>Rhabditida</taxon>
        <taxon>Tylenchina</taxon>
        <taxon>Tylenchomorpha</taxon>
        <taxon>Tylenchoidea</taxon>
        <taxon>Heteroderidae</taxon>
        <taxon>Heteroderinae</taxon>
        <taxon>Globodera</taxon>
    </lineage>
</organism>
<feature type="transmembrane region" description="Helical" evidence="15">
    <location>
        <begin position="396"/>
        <end position="414"/>
    </location>
</feature>
<dbReference type="Pfam" id="PF12796">
    <property type="entry name" value="Ank_2"/>
    <property type="match status" value="1"/>
</dbReference>
<dbReference type="SUPFAM" id="SSF48403">
    <property type="entry name" value="Ankyrin repeat"/>
    <property type="match status" value="1"/>
</dbReference>
<keyword evidence="7" id="KW-0677">Repeat</keyword>
<keyword evidence="12" id="KW-0407">Ion channel</keyword>
<keyword evidence="9 15" id="KW-1133">Transmembrane helix</keyword>
<dbReference type="InterPro" id="IPR005821">
    <property type="entry name" value="Ion_trans_dom"/>
</dbReference>
<dbReference type="GO" id="GO:0098703">
    <property type="term" value="P:calcium ion import across plasma membrane"/>
    <property type="evidence" value="ECO:0007669"/>
    <property type="project" value="TreeGrafter"/>
</dbReference>
<evidence type="ECO:0000313" key="18">
    <source>
        <dbReference type="WBParaSite" id="Gr19_v10_g7998.t1"/>
    </source>
</evidence>
<keyword evidence="2" id="KW-0813">Transport</keyword>
<feature type="transmembrane region" description="Helical" evidence="15">
    <location>
        <begin position="434"/>
        <end position="453"/>
    </location>
</feature>
<keyword evidence="13" id="KW-0040">ANK repeat</keyword>
<dbReference type="Pfam" id="PF00023">
    <property type="entry name" value="Ank"/>
    <property type="match status" value="1"/>
</dbReference>
<keyword evidence="5" id="KW-0107">Calcium channel</keyword>
<evidence type="ECO:0000259" key="16">
    <source>
        <dbReference type="Pfam" id="PF00520"/>
    </source>
</evidence>
<keyword evidence="6 15" id="KW-0812">Transmembrane</keyword>
<evidence type="ECO:0000256" key="4">
    <source>
        <dbReference type="ARBA" id="ARBA00022568"/>
    </source>
</evidence>
<feature type="region of interest" description="Disordered" evidence="14">
    <location>
        <begin position="780"/>
        <end position="820"/>
    </location>
</feature>
<dbReference type="SMART" id="SM00248">
    <property type="entry name" value="ANK"/>
    <property type="match status" value="4"/>
</dbReference>
<feature type="transmembrane region" description="Helical" evidence="15">
    <location>
        <begin position="474"/>
        <end position="497"/>
    </location>
</feature>
<dbReference type="Gene3D" id="1.25.40.20">
    <property type="entry name" value="Ankyrin repeat-containing domain"/>
    <property type="match status" value="1"/>
</dbReference>
<evidence type="ECO:0000313" key="17">
    <source>
        <dbReference type="Proteomes" id="UP000887572"/>
    </source>
</evidence>
<evidence type="ECO:0000256" key="7">
    <source>
        <dbReference type="ARBA" id="ARBA00022737"/>
    </source>
</evidence>
<dbReference type="Pfam" id="PF00520">
    <property type="entry name" value="Ion_trans"/>
    <property type="match status" value="1"/>
</dbReference>
<dbReference type="PROSITE" id="PS50297">
    <property type="entry name" value="ANK_REP_REGION"/>
    <property type="match status" value="2"/>
</dbReference>
<sequence>MKVRSILARLCGDANAADRAAAGDPDDRWSNQYREREKNSIYRWVGVRQGGELLAVYEREGEEGVLQFAQEKMESMLYKEGMQPQPIKFVDYVRWRKSVNIALGVTDETMELNEKHSRFTAHEAQWRMNKRGMDGETLVHLLLNRQELVCHEVARILINRYPGLAKDIYLGEELFGQSCLHLAIVHDDYVTAKTLLEYGASVNARANGDFFMPEGFEPGGDHRGMDYEGFAYYGEYPLAFAACFENKDIYDLLIQYGANPDKQDTFGNTILHMCVIHNKNSMYSYSARHWHRPAHRLENFAGQTPLTLATKLGRKQIFEEMLELMKVEFWRFSDMTCSAYPLDALDTIRSDGSTNYDSALMTVLAGGTTEHLEMVNSEVIQRLLADKWDAFGRRKLFERLALLVVHLVALGLVVYLRPPNADQLYMQQPEASDWARTVAELLAILCSCWFVFVQQMDELRCNGIRAYLWQTSTVPAKMVYLIANLCLLACVPLRFIGCISLEDALLSFAFPGSWAYVLFFARTTKLIGPFVQMIYTMIAGDLLRFVLISSIFMLPFTETMYFLGKDISTKQSLNASDVDFCLLKYNSTNYDSFFTTFLTLFRICMNAIFYEEIACANYAFVMKTLFVLFTFLMFIMMITLLIAMINNTYSKLIEEAELTWRQQQGQVVMVLERSIDSAQLATYQMEYSVRMNVPGRETRGLKVIKQTTKTRANQRKQALANWKLIGRKVITMAKELGTQSAKYLLHSHDRLVADDTVGGGSTVPRSSYSTRPFTMEEMEAKHQQNPVADEPAEEVQQQSLISERTRRPSVPNSQYPRLSIPSMDRHQPLMMFMDKSKLREVVTHATVNNMKLQHAEHEEAQRQKKQILLAGVGHRRKVPGASNLPGMVNVARRKLLTTASVTSLNSRPSTAGGPVRMAYLNVPQEKLAMKFHQNFKSGGVELLPSGMPNMPVTSPRVYDRRYSGEWSRQQRAVAPQKSHSVVAMEPPEEQLDQHNAIFSMTTVPSSTEISMVPAEHKQVYHQPDQHIELIQMATMPSSTGISIEHEGQEQHIQQQLNQQNKLNTITPMSSSNSTKKARQLCKCGPSRPSNNKTITECLCINKSELLALQSGPPAGLLSPTNQCKTF</sequence>
<feature type="domain" description="Ion transport" evidence="16">
    <location>
        <begin position="420"/>
        <end position="656"/>
    </location>
</feature>
<comment type="subcellular location">
    <subcellularLocation>
        <location evidence="1">Cell membrane</location>
        <topology evidence="1">Multi-pass membrane protein</topology>
    </subcellularLocation>
</comment>
<feature type="repeat" description="ANK" evidence="13">
    <location>
        <begin position="233"/>
        <end position="265"/>
    </location>
</feature>
<evidence type="ECO:0000256" key="15">
    <source>
        <dbReference type="SAM" id="Phobius"/>
    </source>
</evidence>
<dbReference type="PANTHER" id="PTHR10582">
    <property type="entry name" value="TRANSIENT RECEPTOR POTENTIAL ION CHANNEL PROTEIN"/>
    <property type="match status" value="1"/>
</dbReference>
<keyword evidence="11 15" id="KW-0472">Membrane</keyword>
<keyword evidence="8" id="KW-0106">Calcium</keyword>
<name>A0A914I6N8_GLORO</name>
<evidence type="ECO:0000256" key="10">
    <source>
        <dbReference type="ARBA" id="ARBA00023065"/>
    </source>
</evidence>
<evidence type="ECO:0000256" key="12">
    <source>
        <dbReference type="ARBA" id="ARBA00023303"/>
    </source>
</evidence>
<evidence type="ECO:0000256" key="2">
    <source>
        <dbReference type="ARBA" id="ARBA00022448"/>
    </source>
</evidence>
<accession>A0A914I6N8</accession>
<feature type="transmembrane region" description="Helical" evidence="15">
    <location>
        <begin position="503"/>
        <end position="521"/>
    </location>
</feature>
<dbReference type="GO" id="GO:0005886">
    <property type="term" value="C:plasma membrane"/>
    <property type="evidence" value="ECO:0007669"/>
    <property type="project" value="UniProtKB-SubCell"/>
</dbReference>
<evidence type="ECO:0000256" key="11">
    <source>
        <dbReference type="ARBA" id="ARBA00023136"/>
    </source>
</evidence>
<dbReference type="InterPro" id="IPR002110">
    <property type="entry name" value="Ankyrin_rpt"/>
</dbReference>
<evidence type="ECO:0000256" key="8">
    <source>
        <dbReference type="ARBA" id="ARBA00022837"/>
    </source>
</evidence>
<dbReference type="GO" id="GO:0005262">
    <property type="term" value="F:calcium channel activity"/>
    <property type="evidence" value="ECO:0007669"/>
    <property type="project" value="UniProtKB-KW"/>
</dbReference>
<evidence type="ECO:0000256" key="6">
    <source>
        <dbReference type="ARBA" id="ARBA00022692"/>
    </source>
</evidence>
<reference evidence="18" key="1">
    <citation type="submission" date="2022-11" db="UniProtKB">
        <authorList>
            <consortium name="WormBaseParasite"/>
        </authorList>
    </citation>
    <scope>IDENTIFICATION</scope>
</reference>
<dbReference type="InterPro" id="IPR036770">
    <property type="entry name" value="Ankyrin_rpt-contain_sf"/>
</dbReference>
<keyword evidence="3" id="KW-1003">Cell membrane</keyword>
<evidence type="ECO:0000256" key="5">
    <source>
        <dbReference type="ARBA" id="ARBA00022673"/>
    </source>
</evidence>
<dbReference type="Gene3D" id="1.10.287.70">
    <property type="match status" value="1"/>
</dbReference>
<evidence type="ECO:0000256" key="3">
    <source>
        <dbReference type="ARBA" id="ARBA00022475"/>
    </source>
</evidence>
<dbReference type="AlphaFoldDB" id="A0A914I6N8"/>
<feature type="transmembrane region" description="Helical" evidence="15">
    <location>
        <begin position="593"/>
        <end position="613"/>
    </location>
</feature>
<evidence type="ECO:0000256" key="14">
    <source>
        <dbReference type="SAM" id="MobiDB-lite"/>
    </source>
</evidence>
<protein>
    <submittedName>
        <fullName evidence="18">Ion transport domain-containing protein</fullName>
    </submittedName>
</protein>
<feature type="repeat" description="ANK" evidence="13">
    <location>
        <begin position="175"/>
        <end position="207"/>
    </location>
</feature>
<evidence type="ECO:0000256" key="1">
    <source>
        <dbReference type="ARBA" id="ARBA00004651"/>
    </source>
</evidence>
<keyword evidence="17" id="KW-1185">Reference proteome</keyword>